<dbReference type="EMBL" id="PVTF01000014">
    <property type="protein sequence ID" value="PRY35381.1"/>
    <property type="molecule type" value="Genomic_DNA"/>
</dbReference>
<keyword evidence="2" id="KW-1185">Reference proteome</keyword>
<sequence>MDDQLLPWLRTQIAETRELAHEHHLGCCRHFRDGDVLGLEACDCYGPPRVLAQCEAHTAILDATEDAQSNGEWGYPDRILKALALAYQHCDGYREEWKP</sequence>
<reference evidence="1 2" key="1">
    <citation type="submission" date="2018-03" db="EMBL/GenBank/DDBJ databases">
        <title>Genomic Encyclopedia of Archaeal and Bacterial Type Strains, Phase II (KMG-II): from individual species to whole genera.</title>
        <authorList>
            <person name="Goeker M."/>
        </authorList>
    </citation>
    <scope>NUCLEOTIDE SEQUENCE [LARGE SCALE GENOMIC DNA]</scope>
    <source>
        <strain evidence="1 2">DSM 44720</strain>
    </source>
</reference>
<dbReference type="Proteomes" id="UP000239494">
    <property type="component" value="Unassembled WGS sequence"/>
</dbReference>
<organism evidence="1 2">
    <name type="scientific">Umezawaea tangerina</name>
    <dbReference type="NCBI Taxonomy" id="84725"/>
    <lineage>
        <taxon>Bacteria</taxon>
        <taxon>Bacillati</taxon>
        <taxon>Actinomycetota</taxon>
        <taxon>Actinomycetes</taxon>
        <taxon>Pseudonocardiales</taxon>
        <taxon>Pseudonocardiaceae</taxon>
        <taxon>Umezawaea</taxon>
    </lineage>
</organism>
<name>A0A2T0SPN4_9PSEU</name>
<comment type="caution">
    <text evidence="1">The sequence shown here is derived from an EMBL/GenBank/DDBJ whole genome shotgun (WGS) entry which is preliminary data.</text>
</comment>
<proteinExistence type="predicted"/>
<protein>
    <submittedName>
        <fullName evidence="1">Uncharacterized protein</fullName>
    </submittedName>
</protein>
<accession>A0A2T0SPN4</accession>
<dbReference type="InterPro" id="IPR046193">
    <property type="entry name" value="DUF6221"/>
</dbReference>
<evidence type="ECO:0000313" key="2">
    <source>
        <dbReference type="Proteomes" id="UP000239494"/>
    </source>
</evidence>
<dbReference type="RefSeq" id="WP_106193925.1">
    <property type="nucleotide sequence ID" value="NZ_PVTF01000014.1"/>
</dbReference>
<evidence type="ECO:0000313" key="1">
    <source>
        <dbReference type="EMBL" id="PRY35381.1"/>
    </source>
</evidence>
<dbReference type="OrthoDB" id="4290974at2"/>
<dbReference type="AlphaFoldDB" id="A0A2T0SPN4"/>
<gene>
    <name evidence="1" type="ORF">CLV43_114299</name>
</gene>
<dbReference type="Pfam" id="PF19730">
    <property type="entry name" value="DUF6221"/>
    <property type="match status" value="1"/>
</dbReference>